<evidence type="ECO:0000256" key="3">
    <source>
        <dbReference type="ARBA" id="ARBA00022801"/>
    </source>
</evidence>
<dbReference type="NCBIfam" id="TIGR00567">
    <property type="entry name" value="3mg"/>
    <property type="match status" value="1"/>
</dbReference>
<accession>A0ABY7U5F1</accession>
<reference evidence="6 7" key="1">
    <citation type="submission" date="2020-10" db="EMBL/GenBank/DDBJ databases">
        <title>Complete genome sequence of Corynebacterium massiliense DSM 45435, type strain of Corynebacterium massiliense.</title>
        <authorList>
            <person name="Busche T."/>
            <person name="Kalinowski J."/>
            <person name="Ruckert C."/>
        </authorList>
    </citation>
    <scope>NUCLEOTIDE SEQUENCE [LARGE SCALE GENOMIC DNA]</scope>
    <source>
        <strain evidence="6 7">DSM 45435</strain>
    </source>
</reference>
<evidence type="ECO:0000313" key="6">
    <source>
        <dbReference type="EMBL" id="WCZ31503.1"/>
    </source>
</evidence>
<dbReference type="InterPro" id="IPR003180">
    <property type="entry name" value="MPG"/>
</dbReference>
<evidence type="ECO:0000256" key="5">
    <source>
        <dbReference type="HAMAP-Rule" id="MF_00527"/>
    </source>
</evidence>
<dbReference type="SUPFAM" id="SSF50486">
    <property type="entry name" value="FMT C-terminal domain-like"/>
    <property type="match status" value="1"/>
</dbReference>
<evidence type="ECO:0000256" key="2">
    <source>
        <dbReference type="ARBA" id="ARBA00022763"/>
    </source>
</evidence>
<dbReference type="CDD" id="cd00540">
    <property type="entry name" value="AAG"/>
    <property type="match status" value="1"/>
</dbReference>
<dbReference type="PANTHER" id="PTHR10429">
    <property type="entry name" value="DNA-3-METHYLADENINE GLYCOSYLASE"/>
    <property type="match status" value="1"/>
</dbReference>
<organism evidence="6 7">
    <name type="scientific">Corynebacterium massiliense DSM 45435</name>
    <dbReference type="NCBI Taxonomy" id="1121364"/>
    <lineage>
        <taxon>Bacteria</taxon>
        <taxon>Bacillati</taxon>
        <taxon>Actinomycetota</taxon>
        <taxon>Actinomycetes</taxon>
        <taxon>Mycobacteriales</taxon>
        <taxon>Corynebacteriaceae</taxon>
        <taxon>Corynebacterium</taxon>
    </lineage>
</organism>
<keyword evidence="7" id="KW-1185">Reference proteome</keyword>
<dbReference type="PANTHER" id="PTHR10429:SF0">
    <property type="entry name" value="DNA-3-METHYLADENINE GLYCOSYLASE"/>
    <property type="match status" value="1"/>
</dbReference>
<dbReference type="NCBIfam" id="NF002003">
    <property type="entry name" value="PRK00802.1-3"/>
    <property type="match status" value="1"/>
</dbReference>
<keyword evidence="2 5" id="KW-0227">DNA damage</keyword>
<keyword evidence="3 5" id="KW-0378">Hydrolase</keyword>
<protein>
    <recommendedName>
        <fullName evidence="5">Putative 3-methyladenine DNA glycosylase</fullName>
        <ecNumber evidence="5">3.2.2.-</ecNumber>
    </recommendedName>
</protein>
<dbReference type="InterPro" id="IPR011034">
    <property type="entry name" value="Formyl_transferase-like_C_sf"/>
</dbReference>
<dbReference type="Pfam" id="PF02245">
    <property type="entry name" value="Pur_DNA_glyco"/>
    <property type="match status" value="1"/>
</dbReference>
<evidence type="ECO:0000313" key="7">
    <source>
        <dbReference type="Proteomes" id="UP001220064"/>
    </source>
</evidence>
<keyword evidence="4 5" id="KW-0234">DNA repair</keyword>
<dbReference type="Proteomes" id="UP001220064">
    <property type="component" value="Chromosome"/>
</dbReference>
<dbReference type="HAMAP" id="MF_00527">
    <property type="entry name" value="3MGH"/>
    <property type="match status" value="1"/>
</dbReference>
<dbReference type="Gene3D" id="3.10.300.10">
    <property type="entry name" value="Methylpurine-DNA glycosylase (MPG)"/>
    <property type="match status" value="1"/>
</dbReference>
<dbReference type="EC" id="3.2.2.-" evidence="5"/>
<evidence type="ECO:0000256" key="4">
    <source>
        <dbReference type="ARBA" id="ARBA00023204"/>
    </source>
</evidence>
<gene>
    <name evidence="6" type="ORF">CMASS_00155</name>
</gene>
<sequence>MRAVIDFSAPADIVAPQLLGCVLTHRGVSIRITEVEAYLGEEDPAAHTYRGKTARNATMFGPPGRLYVYLSYGIHHNGNIVCAPEGTGQGCLLRGGEVVDGVDTAFQRRGTQDFHNLARGPGNFGKAMGFELEDNHTPVALTPRETEPEWVRGPRVGISKNTAAELRFWIPGDKTVSARRGRPPRKEN</sequence>
<dbReference type="EMBL" id="CP063189">
    <property type="protein sequence ID" value="WCZ31503.1"/>
    <property type="molecule type" value="Genomic_DNA"/>
</dbReference>
<evidence type="ECO:0000256" key="1">
    <source>
        <dbReference type="ARBA" id="ARBA00009232"/>
    </source>
</evidence>
<dbReference type="InterPro" id="IPR036995">
    <property type="entry name" value="MPG_sf"/>
</dbReference>
<name>A0ABY7U5F1_9CORY</name>
<proteinExistence type="inferred from homology"/>
<comment type="similarity">
    <text evidence="1 5">Belongs to the DNA glycosylase MPG family.</text>
</comment>